<accession>A0A1I5Y4P6</accession>
<dbReference type="Proteomes" id="UP000198577">
    <property type="component" value="Unassembled WGS sequence"/>
</dbReference>
<keyword evidence="3" id="KW-1185">Reference proteome</keyword>
<protein>
    <submittedName>
        <fullName evidence="2">Uncharacterized conserved protein, DUF362 family</fullName>
    </submittedName>
</protein>
<dbReference type="AlphaFoldDB" id="A0A1I5Y4P6"/>
<feature type="domain" description="4Fe-4S ferredoxin-type" evidence="1">
    <location>
        <begin position="327"/>
        <end position="358"/>
    </location>
</feature>
<dbReference type="Pfam" id="PF04015">
    <property type="entry name" value="DUF362"/>
    <property type="match status" value="1"/>
</dbReference>
<dbReference type="RefSeq" id="WP_025748492.1">
    <property type="nucleotide sequence ID" value="NZ_FOXR01000036.1"/>
</dbReference>
<dbReference type="OrthoDB" id="9785671at2"/>
<dbReference type="PROSITE" id="PS51379">
    <property type="entry name" value="4FE4S_FER_2"/>
    <property type="match status" value="1"/>
</dbReference>
<proteinExistence type="predicted"/>
<dbReference type="EMBL" id="FOXR01000036">
    <property type="protein sequence ID" value="SFQ38927.1"/>
    <property type="molecule type" value="Genomic_DNA"/>
</dbReference>
<evidence type="ECO:0000313" key="2">
    <source>
        <dbReference type="EMBL" id="SFQ38927.1"/>
    </source>
</evidence>
<organism evidence="2 3">
    <name type="scientific">Caldicoprobacter faecalis</name>
    <dbReference type="NCBI Taxonomy" id="937334"/>
    <lineage>
        <taxon>Bacteria</taxon>
        <taxon>Bacillati</taxon>
        <taxon>Bacillota</taxon>
        <taxon>Clostridia</taxon>
        <taxon>Caldicoprobacterales</taxon>
        <taxon>Caldicoprobacteraceae</taxon>
        <taxon>Caldicoprobacter</taxon>
    </lineage>
</organism>
<name>A0A1I5Y4P6_9FIRM</name>
<dbReference type="InterPro" id="IPR007160">
    <property type="entry name" value="DUF362"/>
</dbReference>
<gene>
    <name evidence="2" type="ORF">SAMN05444406_1367</name>
</gene>
<dbReference type="STRING" id="937334.SAMN05444406_1367"/>
<evidence type="ECO:0000313" key="3">
    <source>
        <dbReference type="Proteomes" id="UP000198577"/>
    </source>
</evidence>
<sequence length="364" mass="39860">MNYNQIMVIYGSEPQKMVPTLLDAVGLVDELKKDFVIGIKPNLVVAKESSSGATTDPELVGAVVEYLKVHGFNNLLIMESSWVGDSTRRAFKVCGYEEISRKYGVPLIDLKEDAYREVRVDDLTLRVCSKPLEVDYLINMPVLKAHCQTRLTCALKNLKGCIPDSEKRRFHSLGLHKPIACLSAVVRAHLTIVDAIVGDLTFEEGGTPVQMNRIIAGKDPVLVDAYAAQLIGYEKDDIAYISMAEKLGVGSADVTKADIVELNQNTSGGKKLEASRRVASLAKYVVEKDACSACYGSLIYALERLRERGRLGGLKSKLYIGQGFRGQKLEGIGIGSCTRGCSTCLPGCPPKARDIVEFLERLLK</sequence>
<evidence type="ECO:0000259" key="1">
    <source>
        <dbReference type="PROSITE" id="PS51379"/>
    </source>
</evidence>
<dbReference type="InterPro" id="IPR017896">
    <property type="entry name" value="4Fe4S_Fe-S-bd"/>
</dbReference>
<reference evidence="2 3" key="1">
    <citation type="submission" date="2016-10" db="EMBL/GenBank/DDBJ databases">
        <authorList>
            <person name="de Groot N.N."/>
        </authorList>
    </citation>
    <scope>NUCLEOTIDE SEQUENCE [LARGE SCALE GENOMIC DNA]</scope>
    <source>
        <strain evidence="2 3">DSM 20678</strain>
    </source>
</reference>